<evidence type="ECO:0000256" key="2">
    <source>
        <dbReference type="SAM" id="SignalP"/>
    </source>
</evidence>
<dbReference type="InterPro" id="IPR011250">
    <property type="entry name" value="OMP/PagP_B-barrel"/>
</dbReference>
<organism evidence="4 5">
    <name type="scientific">Colwellia psychrerythraea (strain 34H / ATCC BAA-681)</name>
    <name type="common">Vibrio psychroerythus</name>
    <dbReference type="NCBI Taxonomy" id="167879"/>
    <lineage>
        <taxon>Bacteria</taxon>
        <taxon>Pseudomonadati</taxon>
        <taxon>Pseudomonadota</taxon>
        <taxon>Gammaproteobacteria</taxon>
        <taxon>Alteromonadales</taxon>
        <taxon>Colwelliaceae</taxon>
        <taxon>Colwellia</taxon>
    </lineage>
</organism>
<reference evidence="4" key="1">
    <citation type="journal article" date="2005" name="Proc. Natl. Acad. Sci. U.S.A.">
        <title>The psychrophilic lifestyle as revealed by the genome sequence of Colwellia psychrerythraea 34H through genomic and proteomic analyses.</title>
        <authorList>
            <person name="Methe B.A."/>
            <person name="Nelson K.E."/>
            <person name="Deming J.W."/>
            <person name="Momen B."/>
            <person name="Melamud E."/>
            <person name="Zhang X."/>
            <person name="Moult J."/>
            <person name="Madupu R."/>
            <person name="Nelson W.C."/>
            <person name="Dodson R.J."/>
            <person name="Brinkac L.M."/>
            <person name="Daugherty S.C."/>
            <person name="Durkin A.S."/>
            <person name="DeBoy R.T."/>
            <person name="Kolonay J.F."/>
            <person name="Sullivan S.A."/>
            <person name="Zhou L."/>
            <person name="Davidsen T.M."/>
            <person name="Wu M."/>
            <person name="Huston A.L."/>
            <person name="Lewis M."/>
            <person name="Weaver B."/>
            <person name="Weidman J.F."/>
            <person name="Khouri H."/>
            <person name="Utterback T.R."/>
            <person name="Feldblyum T.V."/>
            <person name="Fraser C.M."/>
        </authorList>
    </citation>
    <scope>NUCLEOTIDE SEQUENCE [LARGE SCALE GENOMIC DNA]</scope>
    <source>
        <strain evidence="4">34H</strain>
    </source>
</reference>
<evidence type="ECO:0000313" key="5">
    <source>
        <dbReference type="Proteomes" id="UP000000547"/>
    </source>
</evidence>
<dbReference type="Proteomes" id="UP000000547">
    <property type="component" value="Chromosome"/>
</dbReference>
<name>Q480R8_COLP3</name>
<protein>
    <submittedName>
        <fullName evidence="4">Putative outer membrane protein</fullName>
    </submittedName>
</protein>
<dbReference type="RefSeq" id="WP_011043545.1">
    <property type="nucleotide sequence ID" value="NC_003910.7"/>
</dbReference>
<feature type="domain" description="Outer membrane protein beta-barrel" evidence="3">
    <location>
        <begin position="11"/>
        <end position="200"/>
    </location>
</feature>
<accession>Q480R8</accession>
<dbReference type="SUPFAM" id="SSF56925">
    <property type="entry name" value="OMPA-like"/>
    <property type="match status" value="1"/>
</dbReference>
<dbReference type="STRING" id="167879.CPS_2739"/>
<dbReference type="GO" id="GO:0019867">
    <property type="term" value="C:outer membrane"/>
    <property type="evidence" value="ECO:0007669"/>
    <property type="project" value="InterPro"/>
</dbReference>
<feature type="chain" id="PRO_5004233800" evidence="2">
    <location>
        <begin position="23"/>
        <end position="200"/>
    </location>
</feature>
<keyword evidence="1 2" id="KW-0732">Signal</keyword>
<evidence type="ECO:0000313" key="4">
    <source>
        <dbReference type="EMBL" id="AAZ27902.1"/>
    </source>
</evidence>
<dbReference type="Gene3D" id="2.40.160.20">
    <property type="match status" value="1"/>
</dbReference>
<dbReference type="HOGENOM" id="CLU_1388504_0_0_6"/>
<dbReference type="Pfam" id="PF13505">
    <property type="entry name" value="OMP_b-brl"/>
    <property type="match status" value="1"/>
</dbReference>
<gene>
    <name evidence="4" type="ordered locus">CPS_2739</name>
</gene>
<dbReference type="KEGG" id="cps:CPS_2739"/>
<dbReference type="AlphaFoldDB" id="Q480R8"/>
<proteinExistence type="predicted"/>
<evidence type="ECO:0000259" key="3">
    <source>
        <dbReference type="Pfam" id="PF13505"/>
    </source>
</evidence>
<sequence length="200" mass="22607">MKKALSFTMCILASTYASTALAEERNGWYIGALYNSQTISIYQSREFKSAGAIAGYKINDIFSIETRLHKGTSGYSFNLLEPGFEDKKYKQDLDYQGHILAKASYSITEAFNVYALAGYTKTKTEITTLEFHTDLSGNTSVTYPHQYSENTDGFSYGVGLNYQIYNQFSVFVDYQVLPDFDKYQKSGSWDSLNLGVNYSF</sequence>
<dbReference type="NCBIfam" id="TIGR01414">
    <property type="entry name" value="autotrans_barl"/>
    <property type="match status" value="1"/>
</dbReference>
<dbReference type="InterPro" id="IPR006315">
    <property type="entry name" value="OM_autotransptr_brl_dom"/>
</dbReference>
<evidence type="ECO:0000256" key="1">
    <source>
        <dbReference type="ARBA" id="ARBA00022729"/>
    </source>
</evidence>
<dbReference type="InterPro" id="IPR027385">
    <property type="entry name" value="Beta-barrel_OMP"/>
</dbReference>
<dbReference type="EMBL" id="CP000083">
    <property type="protein sequence ID" value="AAZ27902.1"/>
    <property type="molecule type" value="Genomic_DNA"/>
</dbReference>
<feature type="signal peptide" evidence="2">
    <location>
        <begin position="1"/>
        <end position="22"/>
    </location>
</feature>